<evidence type="ECO:0000313" key="2">
    <source>
        <dbReference type="Proteomes" id="UP001138997"/>
    </source>
</evidence>
<accession>A0A9X1NFB6</accession>
<name>A0A9X1NFB6_9ACTN</name>
<comment type="caution">
    <text evidence="1">The sequence shown here is derived from an EMBL/GenBank/DDBJ whole genome shotgun (WGS) entry which is preliminary data.</text>
</comment>
<protein>
    <submittedName>
        <fullName evidence="1">Uncharacterized protein</fullName>
    </submittedName>
</protein>
<dbReference type="RefSeq" id="WP_231446060.1">
    <property type="nucleotide sequence ID" value="NZ_JAJOMB010000014.1"/>
</dbReference>
<dbReference type="AlphaFoldDB" id="A0A9X1NFB6"/>
<gene>
    <name evidence="1" type="ORF">LR394_23910</name>
</gene>
<proteinExistence type="predicted"/>
<dbReference type="Proteomes" id="UP001138997">
    <property type="component" value="Unassembled WGS sequence"/>
</dbReference>
<organism evidence="1 2">
    <name type="scientific">Kineosporia babensis</name>
    <dbReference type="NCBI Taxonomy" id="499548"/>
    <lineage>
        <taxon>Bacteria</taxon>
        <taxon>Bacillati</taxon>
        <taxon>Actinomycetota</taxon>
        <taxon>Actinomycetes</taxon>
        <taxon>Kineosporiales</taxon>
        <taxon>Kineosporiaceae</taxon>
        <taxon>Kineosporia</taxon>
    </lineage>
</organism>
<dbReference type="EMBL" id="JAJOMB010000014">
    <property type="protein sequence ID" value="MCD5313957.1"/>
    <property type="molecule type" value="Genomic_DNA"/>
</dbReference>
<sequence>MSATSKYPTTDDPAPAYLSKATPDELARMVVGLTEELWVLRDRVMVLEQVLTETGSLKPESVDEHTPGTDLNERLHRERQRLIQRVLGAPLSVER</sequence>
<reference evidence="1" key="1">
    <citation type="submission" date="2021-11" db="EMBL/GenBank/DDBJ databases">
        <title>Streptomyces corallinus and Kineosporia corallina sp. nov., two new coral-derived marine actinobacteria.</title>
        <authorList>
            <person name="Buangrab K."/>
            <person name="Sutthacheep M."/>
            <person name="Yeemin T."/>
            <person name="Harunari E."/>
            <person name="Igarashi Y."/>
            <person name="Sripreechasak P."/>
            <person name="Kanchanasin P."/>
            <person name="Tanasupawat S."/>
            <person name="Phongsopitanun W."/>
        </authorList>
    </citation>
    <scope>NUCLEOTIDE SEQUENCE</scope>
    <source>
        <strain evidence="1">JCM 31032</strain>
    </source>
</reference>
<evidence type="ECO:0000313" key="1">
    <source>
        <dbReference type="EMBL" id="MCD5313957.1"/>
    </source>
</evidence>
<keyword evidence="2" id="KW-1185">Reference proteome</keyword>